<dbReference type="PROSITE" id="PS00107">
    <property type="entry name" value="PROTEIN_KINASE_ATP"/>
    <property type="match status" value="1"/>
</dbReference>
<evidence type="ECO:0000256" key="8">
    <source>
        <dbReference type="ARBA" id="ARBA00023136"/>
    </source>
</evidence>
<gene>
    <name evidence="13" type="ORF">GIB67_006509</name>
</gene>
<keyword evidence="2 10" id="KW-0812">Transmembrane</keyword>
<dbReference type="PANTHER" id="PTHR27007">
    <property type="match status" value="1"/>
</dbReference>
<evidence type="ECO:0000256" key="3">
    <source>
        <dbReference type="ARBA" id="ARBA00022729"/>
    </source>
</evidence>
<dbReference type="SUPFAM" id="SSF49899">
    <property type="entry name" value="Concanavalin A-like lectins/glucanases"/>
    <property type="match status" value="1"/>
</dbReference>
<dbReference type="GO" id="GO:0004672">
    <property type="term" value="F:protein kinase activity"/>
    <property type="evidence" value="ECO:0007669"/>
    <property type="project" value="InterPro"/>
</dbReference>
<evidence type="ECO:0000256" key="9">
    <source>
        <dbReference type="PROSITE-ProRule" id="PRU10141"/>
    </source>
</evidence>
<reference evidence="13 14" key="1">
    <citation type="journal article" date="2020" name="IScience">
        <title>Genome Sequencing of the Endangered Kingdonia uniflora (Circaeasteraceae, Ranunculales) Reveals Potential Mechanisms of Evolutionary Specialization.</title>
        <authorList>
            <person name="Sun Y."/>
            <person name="Deng T."/>
            <person name="Zhang A."/>
            <person name="Moore M.J."/>
            <person name="Landis J.B."/>
            <person name="Lin N."/>
            <person name="Zhang H."/>
            <person name="Zhang X."/>
            <person name="Huang J."/>
            <person name="Zhang X."/>
            <person name="Sun H."/>
            <person name="Wang H."/>
        </authorList>
    </citation>
    <scope>NUCLEOTIDE SEQUENCE [LARGE SCALE GENOMIC DNA]</scope>
    <source>
        <strain evidence="13">TB1705</strain>
        <tissue evidence="13">Leaf</tissue>
    </source>
</reference>
<dbReference type="Proteomes" id="UP000541444">
    <property type="component" value="Unassembled WGS sequence"/>
</dbReference>
<keyword evidence="14" id="KW-1185">Reference proteome</keyword>
<dbReference type="GO" id="GO:0016020">
    <property type="term" value="C:membrane"/>
    <property type="evidence" value="ECO:0007669"/>
    <property type="project" value="UniProtKB-SubCell"/>
</dbReference>
<keyword evidence="4" id="KW-0430">Lectin</keyword>
<feature type="transmembrane region" description="Helical" evidence="10">
    <location>
        <begin position="113"/>
        <end position="136"/>
    </location>
</feature>
<dbReference type="InterPro" id="IPR050528">
    <property type="entry name" value="L-type_Lectin-RKs"/>
</dbReference>
<feature type="domain" description="Serine-threonine/tyrosine-protein kinase catalytic" evidence="12">
    <location>
        <begin position="176"/>
        <end position="238"/>
    </location>
</feature>
<evidence type="ECO:0000256" key="4">
    <source>
        <dbReference type="ARBA" id="ARBA00022734"/>
    </source>
</evidence>
<dbReference type="Gene3D" id="3.30.200.20">
    <property type="entry name" value="Phosphorylase Kinase, domain 1"/>
    <property type="match status" value="1"/>
</dbReference>
<evidence type="ECO:0000256" key="5">
    <source>
        <dbReference type="ARBA" id="ARBA00022741"/>
    </source>
</evidence>
<dbReference type="InterPro" id="IPR013320">
    <property type="entry name" value="ConA-like_dom_sf"/>
</dbReference>
<evidence type="ECO:0000256" key="10">
    <source>
        <dbReference type="SAM" id="Phobius"/>
    </source>
</evidence>
<dbReference type="OrthoDB" id="1913956at2759"/>
<dbReference type="InterPro" id="IPR011009">
    <property type="entry name" value="Kinase-like_dom_sf"/>
</dbReference>
<evidence type="ECO:0000313" key="13">
    <source>
        <dbReference type="EMBL" id="KAF6141064.1"/>
    </source>
</evidence>
<organism evidence="13 14">
    <name type="scientific">Kingdonia uniflora</name>
    <dbReference type="NCBI Taxonomy" id="39325"/>
    <lineage>
        <taxon>Eukaryota</taxon>
        <taxon>Viridiplantae</taxon>
        <taxon>Streptophyta</taxon>
        <taxon>Embryophyta</taxon>
        <taxon>Tracheophyta</taxon>
        <taxon>Spermatophyta</taxon>
        <taxon>Magnoliopsida</taxon>
        <taxon>Ranunculales</taxon>
        <taxon>Circaeasteraceae</taxon>
        <taxon>Kingdonia</taxon>
    </lineage>
</organism>
<evidence type="ECO:0000256" key="2">
    <source>
        <dbReference type="ARBA" id="ARBA00022692"/>
    </source>
</evidence>
<keyword evidence="8 10" id="KW-0472">Membrane</keyword>
<feature type="domain" description="Legume lectin" evidence="11">
    <location>
        <begin position="2"/>
        <end position="110"/>
    </location>
</feature>
<keyword evidence="6 9" id="KW-0067">ATP-binding</keyword>
<dbReference type="EMBL" id="JACGCM010002332">
    <property type="protein sequence ID" value="KAF6141064.1"/>
    <property type="molecule type" value="Genomic_DNA"/>
</dbReference>
<evidence type="ECO:0000313" key="14">
    <source>
        <dbReference type="Proteomes" id="UP000541444"/>
    </source>
</evidence>
<proteinExistence type="predicted"/>
<keyword evidence="3" id="KW-0732">Signal</keyword>
<name>A0A7J7LEY2_9MAGN</name>
<comment type="caution">
    <text evidence="13">The sequence shown here is derived from an EMBL/GenBank/DDBJ whole genome shotgun (WGS) entry which is preliminary data.</text>
</comment>
<dbReference type="Pfam" id="PF00139">
    <property type="entry name" value="Lectin_legB"/>
    <property type="match status" value="1"/>
</dbReference>
<dbReference type="InterPro" id="IPR001220">
    <property type="entry name" value="Legume_lectin_dom"/>
</dbReference>
<dbReference type="GO" id="GO:0005524">
    <property type="term" value="F:ATP binding"/>
    <property type="evidence" value="ECO:0007669"/>
    <property type="project" value="UniProtKB-UniRule"/>
</dbReference>
<evidence type="ECO:0008006" key="15">
    <source>
        <dbReference type="Google" id="ProtNLM"/>
    </source>
</evidence>
<dbReference type="InterPro" id="IPR001245">
    <property type="entry name" value="Ser-Thr/Tyr_kinase_cat_dom"/>
</dbReference>
<comment type="subcellular location">
    <subcellularLocation>
        <location evidence="1">Membrane</location>
        <topology evidence="1">Single-pass type I membrane protein</topology>
    </subcellularLocation>
</comment>
<dbReference type="GO" id="GO:0030246">
    <property type="term" value="F:carbohydrate binding"/>
    <property type="evidence" value="ECO:0007669"/>
    <property type="project" value="UniProtKB-KW"/>
</dbReference>
<keyword evidence="7 10" id="KW-1133">Transmembrane helix</keyword>
<dbReference type="Gene3D" id="2.60.120.200">
    <property type="match status" value="1"/>
</dbReference>
<dbReference type="Pfam" id="PF07714">
    <property type="entry name" value="PK_Tyr_Ser-Thr"/>
    <property type="match status" value="1"/>
</dbReference>
<evidence type="ECO:0000259" key="11">
    <source>
        <dbReference type="Pfam" id="PF00139"/>
    </source>
</evidence>
<dbReference type="AlphaFoldDB" id="A0A7J7LEY2"/>
<dbReference type="SUPFAM" id="SSF56112">
    <property type="entry name" value="Protein kinase-like (PK-like)"/>
    <property type="match status" value="1"/>
</dbReference>
<keyword evidence="5 9" id="KW-0547">Nucleotide-binding</keyword>
<dbReference type="InterPro" id="IPR017441">
    <property type="entry name" value="Protein_kinase_ATP_BS"/>
</dbReference>
<sequence length="382" mass="43027">MGLNINIIKSNKVVSLASQGIEIAPVNATIYTVWIKYNGTQKVIKVYMTVQGQLRLKDPLFNESLNIGWYLNQHSYFGFAASTGNLNQLNCLLKWNLTVEKLPKENDKTSLKIGLGAGIPGLALLLVTAVGLYYFLHKRRPINDPRIMGTLKILPGTPREFRFKGLRRATNNFDEKMKLGQGGFGIVYEGVLAKENNMEIVVKKFARENIQGKDNFLAELTIINCLRHKHLVRLVGMKSGTSWGLEGEFKGEDGFGGLGLGEPKEMLNSVVVVEIEHVNLRILVVIVVIRVMKLKLGFVKMEEGEQKEKPKFGRPRSILPCKSTMEMIETIESAPCHKHILLATAEVQQNRSKKSRSCQYEQPNFLRYLAILLYQLQQPTGK</sequence>
<feature type="binding site" evidence="9">
    <location>
        <position position="204"/>
    </location>
    <ligand>
        <name>ATP</name>
        <dbReference type="ChEBI" id="CHEBI:30616"/>
    </ligand>
</feature>
<accession>A0A7J7LEY2</accession>
<dbReference type="GO" id="GO:0006952">
    <property type="term" value="P:defense response"/>
    <property type="evidence" value="ECO:0007669"/>
    <property type="project" value="UniProtKB-ARBA"/>
</dbReference>
<evidence type="ECO:0000259" key="12">
    <source>
        <dbReference type="Pfam" id="PF07714"/>
    </source>
</evidence>
<evidence type="ECO:0000256" key="6">
    <source>
        <dbReference type="ARBA" id="ARBA00022840"/>
    </source>
</evidence>
<evidence type="ECO:0000256" key="7">
    <source>
        <dbReference type="ARBA" id="ARBA00022989"/>
    </source>
</evidence>
<evidence type="ECO:0000256" key="1">
    <source>
        <dbReference type="ARBA" id="ARBA00004479"/>
    </source>
</evidence>
<protein>
    <recommendedName>
        <fullName evidence="15">Protein kinase domain-containing protein</fullName>
    </recommendedName>
</protein>